<dbReference type="GO" id="GO:0046872">
    <property type="term" value="F:metal ion binding"/>
    <property type="evidence" value="ECO:0007669"/>
    <property type="project" value="UniProtKB-KW"/>
</dbReference>
<organism evidence="3 4">
    <name type="scientific">Anseranas semipalmata</name>
    <name type="common">Magpie goose</name>
    <name type="synonym">Anas semipalmata</name>
    <dbReference type="NCBI Taxonomy" id="8851"/>
    <lineage>
        <taxon>Eukaryota</taxon>
        <taxon>Metazoa</taxon>
        <taxon>Chordata</taxon>
        <taxon>Craniata</taxon>
        <taxon>Vertebrata</taxon>
        <taxon>Euteleostomi</taxon>
        <taxon>Archelosauria</taxon>
        <taxon>Archosauria</taxon>
        <taxon>Dinosauria</taxon>
        <taxon>Saurischia</taxon>
        <taxon>Theropoda</taxon>
        <taxon>Coelurosauria</taxon>
        <taxon>Aves</taxon>
        <taxon>Neognathae</taxon>
        <taxon>Galloanserae</taxon>
        <taxon>Anseriformes</taxon>
        <taxon>Anseranatidae</taxon>
        <taxon>Anseranas</taxon>
    </lineage>
</organism>
<dbReference type="OrthoDB" id="5956704at2759"/>
<keyword evidence="4" id="KW-1185">Reference proteome</keyword>
<dbReference type="GO" id="GO:0016554">
    <property type="term" value="P:cytidine to uridine editing"/>
    <property type="evidence" value="ECO:0007669"/>
    <property type="project" value="TreeGrafter"/>
</dbReference>
<feature type="non-terminal residue" evidence="3">
    <location>
        <position position="1"/>
    </location>
</feature>
<gene>
    <name evidence="3" type="primary">Apobec1</name>
    <name evidence="3" type="ORF">ANSSEM_R15564</name>
</gene>
<dbReference type="EMBL" id="VXAA01004876">
    <property type="protein sequence ID" value="NXI70096.1"/>
    <property type="molecule type" value="Genomic_DNA"/>
</dbReference>
<dbReference type="GO" id="GO:0005737">
    <property type="term" value="C:cytoplasm"/>
    <property type="evidence" value="ECO:0007669"/>
    <property type="project" value="TreeGrafter"/>
</dbReference>
<dbReference type="GO" id="GO:0005634">
    <property type="term" value="C:nucleus"/>
    <property type="evidence" value="ECO:0007669"/>
    <property type="project" value="TreeGrafter"/>
</dbReference>
<dbReference type="Proteomes" id="UP000567872">
    <property type="component" value="Unassembled WGS sequence"/>
</dbReference>
<keyword evidence="1" id="KW-0479">Metal-binding</keyword>
<evidence type="ECO:0000256" key="2">
    <source>
        <dbReference type="ARBA" id="ARBA00022801"/>
    </source>
</evidence>
<dbReference type="GO" id="GO:0003723">
    <property type="term" value="F:RNA binding"/>
    <property type="evidence" value="ECO:0007669"/>
    <property type="project" value="TreeGrafter"/>
</dbReference>
<dbReference type="PANTHER" id="PTHR13857">
    <property type="entry name" value="MRNA EDITING ENZYME"/>
    <property type="match status" value="1"/>
</dbReference>
<protein>
    <submittedName>
        <fullName evidence="3">ABEC1 enzyme</fullName>
    </submittedName>
</protein>
<dbReference type="Pfam" id="PF18750">
    <property type="entry name" value="SNAD4"/>
    <property type="match status" value="1"/>
</dbReference>
<dbReference type="GO" id="GO:0004126">
    <property type="term" value="F:cytidine deaminase activity"/>
    <property type="evidence" value="ECO:0007669"/>
    <property type="project" value="TreeGrafter"/>
</dbReference>
<feature type="non-terminal residue" evidence="3">
    <location>
        <position position="187"/>
    </location>
</feature>
<dbReference type="PANTHER" id="PTHR13857:SF26">
    <property type="entry name" value="C-U-EDITING ENZYME APOBEC-1"/>
    <property type="match status" value="1"/>
</dbReference>
<keyword evidence="2" id="KW-0378">Hydrolase</keyword>
<proteinExistence type="predicted"/>
<dbReference type="InterPro" id="IPR050610">
    <property type="entry name" value="APOBEC_Cyt_Deaminase"/>
</dbReference>
<dbReference type="AlphaFoldDB" id="A0A7K9VCE7"/>
<sequence length="187" mass="22167">LKCLFCFSMDISKKTLKYCFDPCENQQETHLLYELQWGEALDTVGIPHGFSHAESYFLKNVFKRKRFINYVNNSITWYLSWSCCACCCYEIQKFLKKHSYVNINIHVAWLHCIENEEICSSLMDLKCFADVTIAVISQFASVSPDYTYCWKKFFRGNADDHAWSVDFESRITMYRLRLKNVFEVSRL</sequence>
<name>A0A7K9VCE7_ANSSE</name>
<evidence type="ECO:0000313" key="3">
    <source>
        <dbReference type="EMBL" id="NXI70096.1"/>
    </source>
</evidence>
<evidence type="ECO:0000256" key="1">
    <source>
        <dbReference type="ARBA" id="ARBA00022723"/>
    </source>
</evidence>
<evidence type="ECO:0000313" key="4">
    <source>
        <dbReference type="Proteomes" id="UP000567872"/>
    </source>
</evidence>
<accession>A0A7K9VCE7</accession>
<dbReference type="Gene3D" id="3.40.140.10">
    <property type="entry name" value="Cytidine Deaminase, domain 2"/>
    <property type="match status" value="1"/>
</dbReference>
<reference evidence="3 4" key="1">
    <citation type="submission" date="2019-09" db="EMBL/GenBank/DDBJ databases">
        <title>Bird 10,000 Genomes (B10K) Project - Family phase.</title>
        <authorList>
            <person name="Zhang G."/>
        </authorList>
    </citation>
    <scope>NUCLEOTIDE SEQUENCE [LARGE SCALE GENOMIC DNA]</scope>
    <source>
        <strain evidence="3">B10K-DU-001-57</strain>
        <tissue evidence="3">Muscle</tissue>
    </source>
</reference>
<comment type="caution">
    <text evidence="3">The sequence shown here is derived from an EMBL/GenBank/DDBJ whole genome shotgun (WGS) entry which is preliminary data.</text>
</comment>